<dbReference type="Proteomes" id="UP001302696">
    <property type="component" value="Chromosome"/>
</dbReference>
<evidence type="ECO:0000313" key="5">
    <source>
        <dbReference type="EMBL" id="WPC21287.1"/>
    </source>
</evidence>
<organism evidence="5 6">
    <name type="scientific">Pediococcus inopinatus</name>
    <dbReference type="NCBI Taxonomy" id="114090"/>
    <lineage>
        <taxon>Bacteria</taxon>
        <taxon>Bacillati</taxon>
        <taxon>Bacillota</taxon>
        <taxon>Bacilli</taxon>
        <taxon>Lactobacillales</taxon>
        <taxon>Lactobacillaceae</taxon>
        <taxon>Pediococcus</taxon>
    </lineage>
</organism>
<dbReference type="EMBL" id="CP104778">
    <property type="protein sequence ID" value="WPC21287.1"/>
    <property type="molecule type" value="Genomic_DNA"/>
</dbReference>
<protein>
    <recommendedName>
        <fullName evidence="2">Uridine phosphorylase</fullName>
        <ecNumber evidence="1">2.4.2.3</ecNumber>
    </recommendedName>
</protein>
<evidence type="ECO:0000313" key="6">
    <source>
        <dbReference type="Proteomes" id="UP001302696"/>
    </source>
</evidence>
<feature type="domain" description="Nucleoside phosphorylase" evidence="4">
    <location>
        <begin position="55"/>
        <end position="252"/>
    </location>
</feature>
<evidence type="ECO:0000256" key="3">
    <source>
        <dbReference type="ARBA" id="ARBA00048447"/>
    </source>
</evidence>
<dbReference type="InterPro" id="IPR000845">
    <property type="entry name" value="Nucleoside_phosphorylase_d"/>
</dbReference>
<dbReference type="RefSeq" id="WP_063696836.1">
    <property type="nucleotide sequence ID" value="NZ_BBIM01000015.1"/>
</dbReference>
<evidence type="ECO:0000256" key="1">
    <source>
        <dbReference type="ARBA" id="ARBA00011888"/>
    </source>
</evidence>
<keyword evidence="6" id="KW-1185">Reference proteome</keyword>
<proteinExistence type="predicted"/>
<dbReference type="SUPFAM" id="SSF53167">
    <property type="entry name" value="Purine and uridine phosphorylases"/>
    <property type="match status" value="1"/>
</dbReference>
<evidence type="ECO:0000256" key="2">
    <source>
        <dbReference type="ARBA" id="ARBA00021980"/>
    </source>
</evidence>
<dbReference type="EC" id="2.4.2.3" evidence="1"/>
<accession>A0ABZ0Q580</accession>
<reference evidence="6" key="1">
    <citation type="submission" date="2024-06" db="EMBL/GenBank/DDBJ databases">
        <authorList>
            <person name="Chang H.C."/>
            <person name="Mun S.Y."/>
        </authorList>
    </citation>
    <scope>NUCLEOTIDE SEQUENCE [LARGE SCALE GENOMIC DNA]</scope>
    <source>
        <strain evidence="6">KT1</strain>
    </source>
</reference>
<dbReference type="CDD" id="cd09007">
    <property type="entry name" value="NP-I_spr0068"/>
    <property type="match status" value="1"/>
</dbReference>
<evidence type="ECO:0000259" key="4">
    <source>
        <dbReference type="Pfam" id="PF01048"/>
    </source>
</evidence>
<dbReference type="Gene3D" id="3.40.50.1580">
    <property type="entry name" value="Nucleoside phosphorylase domain"/>
    <property type="match status" value="1"/>
</dbReference>
<dbReference type="Pfam" id="PF01048">
    <property type="entry name" value="PNP_UDP_1"/>
    <property type="match status" value="1"/>
</dbReference>
<sequence>MLNSLPLFDFDAHRQAVLMPGHDGPFSFHEKAVFPFLRDEEILQFVEQNGGKQIGKFETITKTYPVYECRYQNEWITVAQAPLGAPAAVQFLEFLIWFGVKQVISVGSCGVLTDISEDRFLIPTVALRDEGTSFHYVLRSDVIALNPKVVASMEKGLTKNKLEFREVETWTTDGFFRETAALVRKRKQQGCTVVEMECAALAACAQFRNVQFGQLFFTADSLANLNQHQERDWGEGAHEQAIELAAQLVTELV</sequence>
<comment type="catalytic activity">
    <reaction evidence="3">
        <text>uridine + phosphate = alpha-D-ribose 1-phosphate + uracil</text>
        <dbReference type="Rhea" id="RHEA:24388"/>
        <dbReference type="ChEBI" id="CHEBI:16704"/>
        <dbReference type="ChEBI" id="CHEBI:17568"/>
        <dbReference type="ChEBI" id="CHEBI:43474"/>
        <dbReference type="ChEBI" id="CHEBI:57720"/>
        <dbReference type="EC" id="2.4.2.3"/>
    </reaction>
</comment>
<name>A0ABZ0Q580_9LACO</name>
<gene>
    <name evidence="5" type="ORF">N6G96_08400</name>
</gene>
<dbReference type="InterPro" id="IPR035994">
    <property type="entry name" value="Nucleoside_phosphorylase_sf"/>
</dbReference>
<dbReference type="PANTHER" id="PTHR43691:SF11">
    <property type="entry name" value="FI09636P-RELATED"/>
    <property type="match status" value="1"/>
</dbReference>
<dbReference type="PANTHER" id="PTHR43691">
    <property type="entry name" value="URIDINE PHOSPHORYLASE"/>
    <property type="match status" value="1"/>
</dbReference>